<reference evidence="3 4" key="1">
    <citation type="submission" date="2016-10" db="EMBL/GenBank/DDBJ databases">
        <authorList>
            <person name="de Groot N.N."/>
        </authorList>
    </citation>
    <scope>NUCLEOTIDE SEQUENCE [LARGE SCALE GENOMIC DNA]</scope>
    <source>
        <strain evidence="3 4">DSM 45317</strain>
    </source>
</reference>
<accession>A0A1I4GLV2</accession>
<name>A0A1I4GLV2_9ACTN</name>
<organism evidence="3 4">
    <name type="scientific">Geodermatophilus ruber</name>
    <dbReference type="NCBI Taxonomy" id="504800"/>
    <lineage>
        <taxon>Bacteria</taxon>
        <taxon>Bacillati</taxon>
        <taxon>Actinomycetota</taxon>
        <taxon>Actinomycetes</taxon>
        <taxon>Geodermatophilales</taxon>
        <taxon>Geodermatophilaceae</taxon>
        <taxon>Geodermatophilus</taxon>
    </lineage>
</organism>
<evidence type="ECO:0000313" key="3">
    <source>
        <dbReference type="EMBL" id="SFL31022.1"/>
    </source>
</evidence>
<keyword evidence="4" id="KW-1185">Reference proteome</keyword>
<dbReference type="SUPFAM" id="SSF54427">
    <property type="entry name" value="NTF2-like"/>
    <property type="match status" value="1"/>
</dbReference>
<sequence length="165" mass="19237">MTTSVNWELKREVEDFLYREAHILDEHRLEDWLDLFTEDAEYLVPLREYVQGDVAPAGHPVIKDDKQMLTVRVRKDATGYSHVETPVSMTCHLISNVVVDEGPEPDEVEVLSAFTVRQARKLRDEAWWAGRRRDRLRRVDGGWKIARREVHLDATVLPRGIAIFF</sequence>
<evidence type="ECO:0000313" key="4">
    <source>
        <dbReference type="Proteomes" id="UP000199152"/>
    </source>
</evidence>
<keyword evidence="2" id="KW-0560">Oxidoreductase</keyword>
<dbReference type="PANTHER" id="PTHR41534:SF2">
    <property type="entry name" value="3-PHENYLPROPIONATE_CINNAMIC ACID DIOXYGENASE SUBUNIT BETA"/>
    <property type="match status" value="1"/>
</dbReference>
<dbReference type="Gene3D" id="3.10.450.50">
    <property type="match status" value="1"/>
</dbReference>
<dbReference type="EMBL" id="FOSW01000009">
    <property type="protein sequence ID" value="SFL31022.1"/>
    <property type="molecule type" value="Genomic_DNA"/>
</dbReference>
<dbReference type="OrthoDB" id="3212009at2"/>
<evidence type="ECO:0000256" key="2">
    <source>
        <dbReference type="ARBA" id="ARBA00023002"/>
    </source>
</evidence>
<gene>
    <name evidence="3" type="ORF">SAMN04488085_10978</name>
</gene>
<keyword evidence="3" id="KW-0223">Dioxygenase</keyword>
<dbReference type="Pfam" id="PF00866">
    <property type="entry name" value="Ring_hydroxyl_B"/>
    <property type="match status" value="1"/>
</dbReference>
<comment type="similarity">
    <text evidence="1">Belongs to the bacterial ring-hydroxylating dioxygenase beta subunit family.</text>
</comment>
<dbReference type="PANTHER" id="PTHR41534">
    <property type="entry name" value="BLR3401 PROTEIN"/>
    <property type="match status" value="1"/>
</dbReference>
<dbReference type="InParanoid" id="A0A1I4GLV2"/>
<dbReference type="InterPro" id="IPR000391">
    <property type="entry name" value="Rng_hydr_dOase-bsu"/>
</dbReference>
<dbReference type="RefSeq" id="WP_091326093.1">
    <property type="nucleotide sequence ID" value="NZ_FOSW01000009.1"/>
</dbReference>
<dbReference type="STRING" id="504800.SAMN04488085_10978"/>
<evidence type="ECO:0000256" key="1">
    <source>
        <dbReference type="ARBA" id="ARBA00009570"/>
    </source>
</evidence>
<dbReference type="Proteomes" id="UP000199152">
    <property type="component" value="Unassembled WGS sequence"/>
</dbReference>
<proteinExistence type="inferred from homology"/>
<dbReference type="GO" id="GO:0051213">
    <property type="term" value="F:dioxygenase activity"/>
    <property type="evidence" value="ECO:0007669"/>
    <property type="project" value="UniProtKB-KW"/>
</dbReference>
<dbReference type="CDD" id="cd00667">
    <property type="entry name" value="ring_hydroxylating_dioxygenases_beta"/>
    <property type="match status" value="1"/>
</dbReference>
<dbReference type="InterPro" id="IPR032710">
    <property type="entry name" value="NTF2-like_dom_sf"/>
</dbReference>
<protein>
    <submittedName>
        <fullName evidence="3">3-phenylpropionate/cinnamic acid dioxygenase, small subunit</fullName>
    </submittedName>
</protein>
<dbReference type="GO" id="GO:0019380">
    <property type="term" value="P:3-phenylpropionate catabolic process"/>
    <property type="evidence" value="ECO:0007669"/>
    <property type="project" value="TreeGrafter"/>
</dbReference>
<dbReference type="AlphaFoldDB" id="A0A1I4GLV2"/>